<dbReference type="PANTHER" id="PTHR23192:SF85">
    <property type="entry name" value="GLIOMEDIN"/>
    <property type="match status" value="1"/>
</dbReference>
<dbReference type="GeneID" id="116493725"/>
<accession>A0A6J3DI85</accession>
<dbReference type="SMART" id="SM00284">
    <property type="entry name" value="OLF"/>
    <property type="match status" value="1"/>
</dbReference>
<dbReference type="KEGG" id="aful:116493725"/>
<proteinExistence type="predicted"/>
<protein>
    <submittedName>
        <fullName evidence="7">Gliomedin</fullName>
    </submittedName>
</protein>
<dbReference type="InterPro" id="IPR008160">
    <property type="entry name" value="Collagen"/>
</dbReference>
<name>A0A6J3DI85_AYTFU</name>
<keyword evidence="2" id="KW-0964">Secreted</keyword>
<feature type="compositionally biased region" description="Gly residues" evidence="4">
    <location>
        <begin position="194"/>
        <end position="203"/>
    </location>
</feature>
<evidence type="ECO:0000259" key="5">
    <source>
        <dbReference type="PROSITE" id="PS51132"/>
    </source>
</evidence>
<dbReference type="GO" id="GO:0005615">
    <property type="term" value="C:extracellular space"/>
    <property type="evidence" value="ECO:0007669"/>
    <property type="project" value="TreeGrafter"/>
</dbReference>
<dbReference type="RefSeq" id="XP_032051181.1">
    <property type="nucleotide sequence ID" value="XM_032195290.1"/>
</dbReference>
<dbReference type="PROSITE" id="PS51132">
    <property type="entry name" value="OLF"/>
    <property type="match status" value="1"/>
</dbReference>
<organism evidence="6 7">
    <name type="scientific">Aythya fuligula</name>
    <name type="common">Tufted duck</name>
    <name type="synonym">Anas fuligula</name>
    <dbReference type="NCBI Taxonomy" id="219594"/>
    <lineage>
        <taxon>Eukaryota</taxon>
        <taxon>Metazoa</taxon>
        <taxon>Chordata</taxon>
        <taxon>Craniata</taxon>
        <taxon>Vertebrata</taxon>
        <taxon>Euteleostomi</taxon>
        <taxon>Archelosauria</taxon>
        <taxon>Archosauria</taxon>
        <taxon>Dinosauria</taxon>
        <taxon>Saurischia</taxon>
        <taxon>Theropoda</taxon>
        <taxon>Coelurosauria</taxon>
        <taxon>Aves</taxon>
        <taxon>Neognathae</taxon>
        <taxon>Galloanserae</taxon>
        <taxon>Anseriformes</taxon>
        <taxon>Anatidae</taxon>
        <taxon>Aythyinae</taxon>
        <taxon>Aythya</taxon>
    </lineage>
</organism>
<evidence type="ECO:0000313" key="6">
    <source>
        <dbReference type="Proteomes" id="UP000504639"/>
    </source>
</evidence>
<keyword evidence="6" id="KW-1185">Reference proteome</keyword>
<dbReference type="GO" id="GO:0009986">
    <property type="term" value="C:cell surface"/>
    <property type="evidence" value="ECO:0007669"/>
    <property type="project" value="TreeGrafter"/>
</dbReference>
<dbReference type="GO" id="GO:0007165">
    <property type="term" value="P:signal transduction"/>
    <property type="evidence" value="ECO:0007669"/>
    <property type="project" value="TreeGrafter"/>
</dbReference>
<dbReference type="InParanoid" id="A0A6J3DI85"/>
<evidence type="ECO:0000256" key="3">
    <source>
        <dbReference type="PROSITE-ProRule" id="PRU00446"/>
    </source>
</evidence>
<gene>
    <name evidence="7" type="primary">GLDN</name>
</gene>
<dbReference type="AlphaFoldDB" id="A0A6J3DI85"/>
<dbReference type="Pfam" id="PF01391">
    <property type="entry name" value="Collagen"/>
    <property type="match status" value="1"/>
</dbReference>
<evidence type="ECO:0000256" key="2">
    <source>
        <dbReference type="ARBA" id="ARBA00022525"/>
    </source>
</evidence>
<evidence type="ECO:0000256" key="4">
    <source>
        <dbReference type="SAM" id="MobiDB-lite"/>
    </source>
</evidence>
<evidence type="ECO:0000313" key="7">
    <source>
        <dbReference type="RefSeq" id="XP_032051181.1"/>
    </source>
</evidence>
<dbReference type="Proteomes" id="UP000504639">
    <property type="component" value="Chromosome 11"/>
</dbReference>
<evidence type="ECO:0000256" key="1">
    <source>
        <dbReference type="ARBA" id="ARBA00004613"/>
    </source>
</evidence>
<dbReference type="CTD" id="342035"/>
<feature type="region of interest" description="Disordered" evidence="4">
    <location>
        <begin position="52"/>
        <end position="93"/>
    </location>
</feature>
<feature type="domain" description="Olfactomedin-like" evidence="5">
    <location>
        <begin position="286"/>
        <end position="530"/>
    </location>
</feature>
<comment type="subcellular location">
    <subcellularLocation>
        <location evidence="1">Secreted</location>
    </subcellularLocation>
</comment>
<dbReference type="InterPro" id="IPR003112">
    <property type="entry name" value="Olfac-like_dom"/>
</dbReference>
<reference evidence="7" key="1">
    <citation type="submission" date="2025-08" db="UniProtKB">
        <authorList>
            <consortium name="RefSeq"/>
        </authorList>
    </citation>
    <scope>IDENTIFICATION</scope>
    <source>
        <tissue evidence="7">Lung</tissue>
    </source>
</reference>
<feature type="compositionally biased region" description="Pro residues" evidence="4">
    <location>
        <begin position="224"/>
        <end position="238"/>
    </location>
</feature>
<comment type="caution">
    <text evidence="3">Lacks conserved residue(s) required for the propagation of feature annotation.</text>
</comment>
<dbReference type="PANTHER" id="PTHR23192">
    <property type="entry name" value="OLFACTOMEDIN-RELATED"/>
    <property type="match status" value="1"/>
</dbReference>
<sequence>MEAAGGRALRALLAAVGLLSALSAAGTLFLLAQWRELGAALRELELGLEAARQPPAPGSGRDLLGGTAGPSRAPPGAPRSKRSRRGERARGHVRAETDELLMMLTYSLVPVRVMVDLCNSTKGVCLTGPPGPPGPAGLDGLPGYNGSDGVPGIPGQKGEPGVNGKRGKIGMPGQKGDQGQKGEPGEMGLPGKDGMPGGKGARGAKGEKGNANNDVVLEGAKGEPGPPGPPGPPGLPGPPRKRKGKTQLQENIYSNKCTGETCAVPNDDTLAGKSEDRALDHSKKAECVITSVGSPVHFVSVQQTFGTWMREPANISDERIWLTMHFSGNSIKEYENSNALLNDSYRIINITGFFYGCGHAVQNNHLYYQKGGTNVILKFGLDKASLGTLPIENALYHGRNYLFANSKTYFNVAVDEKGLWIIYASSTDENIIVAHIDEETFSVIRHINTTYPKSKAGNAFIACGVMYVTDTKDITVSFAFDLLKEKQIDISFELRSSQSVLAMLSYSLRDKNLYTWENGSLMVYPVHFGR</sequence>
<feature type="region of interest" description="Disordered" evidence="4">
    <location>
        <begin position="130"/>
        <end position="247"/>
    </location>
</feature>
<dbReference type="InterPro" id="IPR050605">
    <property type="entry name" value="Olfactomedin-like_domain"/>
</dbReference>
<dbReference type="Pfam" id="PF02191">
    <property type="entry name" value="OLF"/>
    <property type="match status" value="1"/>
</dbReference>